<sequence length="409" mass="46945">MTGSSLQEITDFAHEEAVKLTKSKLGYLAFMSPDEGSLIMHSWSTHAMKECNVKDRKFIYPIETTGLWGEAVKQRKPIITNNYQEANPLKKGYPEGHVKLTRHMNVPIFDGNRIVAVAGVGNKEEDYDEADLRQLILLMQEMWRLIRRKQMEDALQKSSTELSKAEMELKSFDRVKAEFLSNKEETQPATEHGKMIDDETLEIINDLEKKAIENVIHHSQRLRRIVDSFIYTSMEEAGKIEYNFKPIDISVPLENSLVDTIFMVEEKEIVLEKTIPKSLPLINGDEEKLTDMFTVLMDSAIRFTPYKGKVAIIVDEEVNYIHIILKDNGAGIPEKLIPHMFQRFYEIDSQTKNNSEGIESGFYICKKIADAHKGSIKIESKINVGTEVHIWIPKIDFSSKKQLGEEYEI</sequence>
<organism evidence="3 4">
    <name type="scientific">Methanohalophilus portucalensis FDF-1</name>
    <dbReference type="NCBI Taxonomy" id="523843"/>
    <lineage>
        <taxon>Archaea</taxon>
        <taxon>Methanobacteriati</taxon>
        <taxon>Methanobacteriota</taxon>
        <taxon>Stenosarchaea group</taxon>
        <taxon>Methanomicrobia</taxon>
        <taxon>Methanosarcinales</taxon>
        <taxon>Methanosarcinaceae</taxon>
        <taxon>Methanohalophilus</taxon>
    </lineage>
</organism>
<name>A0A1L9C4J1_9EURY</name>
<dbReference type="Pfam" id="PF02518">
    <property type="entry name" value="HATPase_c"/>
    <property type="match status" value="1"/>
</dbReference>
<dbReference type="InterPro" id="IPR003594">
    <property type="entry name" value="HATPase_dom"/>
</dbReference>
<dbReference type="InterPro" id="IPR036890">
    <property type="entry name" value="HATPase_C_sf"/>
</dbReference>
<reference evidence="3 4" key="1">
    <citation type="submission" date="2014-12" db="EMBL/GenBank/DDBJ databases">
        <title>The genome sequence of Methanohalophilus portucalensis strain FDF1.</title>
        <authorList>
            <person name="Lai M.-C."/>
            <person name="Lai S.-J."/>
        </authorList>
    </citation>
    <scope>NUCLEOTIDE SEQUENCE [LARGE SCALE GENOMIC DNA]</scope>
    <source>
        <strain evidence="3 4">FDF-1</strain>
    </source>
</reference>
<dbReference type="SMART" id="SM00065">
    <property type="entry name" value="GAF"/>
    <property type="match status" value="1"/>
</dbReference>
<dbReference type="Proteomes" id="UP000185713">
    <property type="component" value="Unassembled WGS sequence"/>
</dbReference>
<keyword evidence="1" id="KW-0597">Phosphoprotein</keyword>
<dbReference type="InterPro" id="IPR004358">
    <property type="entry name" value="Sig_transdc_His_kin-like_C"/>
</dbReference>
<dbReference type="RefSeq" id="WP_072360203.1">
    <property type="nucleotide sequence ID" value="NZ_JWTK01000003.1"/>
</dbReference>
<evidence type="ECO:0000313" key="3">
    <source>
        <dbReference type="EMBL" id="OJH49440.1"/>
    </source>
</evidence>
<protein>
    <recommendedName>
        <fullName evidence="2">Histidine kinase domain-containing protein</fullName>
    </recommendedName>
</protein>
<feature type="domain" description="Histidine kinase" evidence="2">
    <location>
        <begin position="202"/>
        <end position="396"/>
    </location>
</feature>
<dbReference type="SUPFAM" id="SSF55781">
    <property type="entry name" value="GAF domain-like"/>
    <property type="match status" value="1"/>
</dbReference>
<evidence type="ECO:0000256" key="1">
    <source>
        <dbReference type="ARBA" id="ARBA00022553"/>
    </source>
</evidence>
<dbReference type="PANTHER" id="PTHR43547">
    <property type="entry name" value="TWO-COMPONENT HISTIDINE KINASE"/>
    <property type="match status" value="1"/>
</dbReference>
<dbReference type="Gene3D" id="3.30.450.40">
    <property type="match status" value="1"/>
</dbReference>
<dbReference type="InterPro" id="IPR003018">
    <property type="entry name" value="GAF"/>
</dbReference>
<dbReference type="Gene3D" id="3.30.565.10">
    <property type="entry name" value="Histidine kinase-like ATPase, C-terminal domain"/>
    <property type="match status" value="1"/>
</dbReference>
<dbReference type="EMBL" id="JWTK01000003">
    <property type="protein sequence ID" value="OJH49440.1"/>
    <property type="molecule type" value="Genomic_DNA"/>
</dbReference>
<evidence type="ECO:0000259" key="2">
    <source>
        <dbReference type="PROSITE" id="PS50109"/>
    </source>
</evidence>
<dbReference type="AlphaFoldDB" id="A0A1L9C4J1"/>
<gene>
    <name evidence="3" type="ORF">MPF_1307</name>
</gene>
<dbReference type="SUPFAM" id="SSF55874">
    <property type="entry name" value="ATPase domain of HSP90 chaperone/DNA topoisomerase II/histidine kinase"/>
    <property type="match status" value="1"/>
</dbReference>
<accession>A0A1L9C4J1</accession>
<dbReference type="InterPro" id="IPR029016">
    <property type="entry name" value="GAF-like_dom_sf"/>
</dbReference>
<dbReference type="PRINTS" id="PR00344">
    <property type="entry name" value="BCTRLSENSOR"/>
</dbReference>
<dbReference type="InterPro" id="IPR005467">
    <property type="entry name" value="His_kinase_dom"/>
</dbReference>
<proteinExistence type="predicted"/>
<dbReference type="GO" id="GO:0000155">
    <property type="term" value="F:phosphorelay sensor kinase activity"/>
    <property type="evidence" value="ECO:0007669"/>
    <property type="project" value="TreeGrafter"/>
</dbReference>
<dbReference type="Pfam" id="PF13185">
    <property type="entry name" value="GAF_2"/>
    <property type="match status" value="1"/>
</dbReference>
<dbReference type="CDD" id="cd00075">
    <property type="entry name" value="HATPase"/>
    <property type="match status" value="1"/>
</dbReference>
<evidence type="ECO:0000313" key="4">
    <source>
        <dbReference type="Proteomes" id="UP000185713"/>
    </source>
</evidence>
<dbReference type="SMART" id="SM00387">
    <property type="entry name" value="HATPase_c"/>
    <property type="match status" value="1"/>
</dbReference>
<comment type="caution">
    <text evidence="3">The sequence shown here is derived from an EMBL/GenBank/DDBJ whole genome shotgun (WGS) entry which is preliminary data.</text>
</comment>
<dbReference type="PANTHER" id="PTHR43547:SF2">
    <property type="entry name" value="HYBRID SIGNAL TRANSDUCTION HISTIDINE KINASE C"/>
    <property type="match status" value="1"/>
</dbReference>
<dbReference type="PROSITE" id="PS50109">
    <property type="entry name" value="HIS_KIN"/>
    <property type="match status" value="1"/>
</dbReference>